<dbReference type="InterPro" id="IPR025498">
    <property type="entry name" value="DUF4389"/>
</dbReference>
<keyword evidence="3" id="KW-1185">Reference proteome</keyword>
<evidence type="ECO:0000256" key="1">
    <source>
        <dbReference type="SAM" id="Phobius"/>
    </source>
</evidence>
<accession>A0A1H8H590</accession>
<dbReference type="Pfam" id="PF14333">
    <property type="entry name" value="DUF4389"/>
    <property type="match status" value="2"/>
</dbReference>
<keyword evidence="1" id="KW-1133">Transmembrane helix</keyword>
<evidence type="ECO:0000313" key="2">
    <source>
        <dbReference type="EMBL" id="SEN51305.1"/>
    </source>
</evidence>
<dbReference type="RefSeq" id="WP_091105367.1">
    <property type="nucleotide sequence ID" value="NZ_FOBF01000028.1"/>
</dbReference>
<sequence>MSTYPVRVEARLEEPLNRGLWIVKWILAIPHYVVLAFLWIAMAVLTVVAFFAILFTGRYPRALFDFNLGVLRWTWRVAFYSYGALGTDRYPPFTLGPAPGYPATLEIDYPERLSRGLVLVKWWLLAVPHYLVVGLFTSGSIVSWTGALPDRGGVLYTLDWGGLIGLLVLVAALSLLFTGRYPHGVLDFVVGMNRWSLRVAAYALLMTDAYPPFRLEQGERELPRMEPPPAPHPHVRHRAGSVVAVAAGAVLVFCGLGAAAAGTGGTFVSMARGDDGFLSSGPERVSTSAYALTLEPGAVTGGGVDLMGDAVGTVRLTATGTGAPAFVGIAPKADVQRYLNGVSHDRITRLSFPAPGSSSGPADVGYERHAGGAPSGQPAAQRFWSASGTGAVTWNLRPGEWAVVVMNADGSAGVTTDLRVAATLPGLRGLTAGLLVAAGLLLVGGGALIVAGVRMAIAPAGAGSDAGQSAWPAREK</sequence>
<dbReference type="OrthoDB" id="156718at2"/>
<reference evidence="2 3" key="1">
    <citation type="submission" date="2016-10" db="EMBL/GenBank/DDBJ databases">
        <authorList>
            <person name="de Groot N.N."/>
        </authorList>
    </citation>
    <scope>NUCLEOTIDE SEQUENCE [LARGE SCALE GENOMIC DNA]</scope>
    <source>
        <strain evidence="2 3">DSM 43357</strain>
    </source>
</reference>
<feature type="transmembrane region" description="Helical" evidence="1">
    <location>
        <begin position="239"/>
        <end position="262"/>
    </location>
</feature>
<feature type="transmembrane region" description="Helical" evidence="1">
    <location>
        <begin position="29"/>
        <end position="55"/>
    </location>
</feature>
<feature type="transmembrane region" description="Helical" evidence="1">
    <location>
        <begin position="160"/>
        <end position="178"/>
    </location>
</feature>
<dbReference type="AlphaFoldDB" id="A0A1H8H590"/>
<proteinExistence type="predicted"/>
<feature type="transmembrane region" description="Helical" evidence="1">
    <location>
        <begin position="122"/>
        <end position="148"/>
    </location>
</feature>
<keyword evidence="1" id="KW-0812">Transmembrane</keyword>
<gene>
    <name evidence="2" type="ORF">SAMN05660976_07725</name>
</gene>
<evidence type="ECO:0008006" key="4">
    <source>
        <dbReference type="Google" id="ProtNLM"/>
    </source>
</evidence>
<feature type="transmembrane region" description="Helical" evidence="1">
    <location>
        <begin position="434"/>
        <end position="457"/>
    </location>
</feature>
<protein>
    <recommendedName>
        <fullName evidence="4">DUF4389 domain-containing protein</fullName>
    </recommendedName>
</protein>
<organism evidence="2 3">
    <name type="scientific">Nonomuraea pusilla</name>
    <dbReference type="NCBI Taxonomy" id="46177"/>
    <lineage>
        <taxon>Bacteria</taxon>
        <taxon>Bacillati</taxon>
        <taxon>Actinomycetota</taxon>
        <taxon>Actinomycetes</taxon>
        <taxon>Streptosporangiales</taxon>
        <taxon>Streptosporangiaceae</taxon>
        <taxon>Nonomuraea</taxon>
    </lineage>
</organism>
<dbReference type="STRING" id="46177.SAMN05660976_07725"/>
<keyword evidence="1" id="KW-0472">Membrane</keyword>
<name>A0A1H8H590_9ACTN</name>
<dbReference type="EMBL" id="FOBF01000028">
    <property type="protein sequence ID" value="SEN51305.1"/>
    <property type="molecule type" value="Genomic_DNA"/>
</dbReference>
<evidence type="ECO:0000313" key="3">
    <source>
        <dbReference type="Proteomes" id="UP000198953"/>
    </source>
</evidence>
<dbReference type="Proteomes" id="UP000198953">
    <property type="component" value="Unassembled WGS sequence"/>
</dbReference>